<evidence type="ECO:0000256" key="7">
    <source>
        <dbReference type="ARBA" id="ARBA00022777"/>
    </source>
</evidence>
<dbReference type="Pfam" id="PF00672">
    <property type="entry name" value="HAMP"/>
    <property type="match status" value="1"/>
</dbReference>
<dbReference type="Pfam" id="PF02518">
    <property type="entry name" value="HATPase_c"/>
    <property type="match status" value="1"/>
</dbReference>
<proteinExistence type="predicted"/>
<feature type="region of interest" description="Disordered" evidence="10">
    <location>
        <begin position="931"/>
        <end position="961"/>
    </location>
</feature>
<evidence type="ECO:0000256" key="5">
    <source>
        <dbReference type="ARBA" id="ARBA00022679"/>
    </source>
</evidence>
<evidence type="ECO:0000256" key="1">
    <source>
        <dbReference type="ARBA" id="ARBA00000085"/>
    </source>
</evidence>
<feature type="compositionally biased region" description="Basic and acidic residues" evidence="10">
    <location>
        <begin position="882"/>
        <end position="899"/>
    </location>
</feature>
<dbReference type="InterPro" id="IPR050428">
    <property type="entry name" value="TCS_sensor_his_kinase"/>
</dbReference>
<dbReference type="SMART" id="SM00387">
    <property type="entry name" value="HATPase_c"/>
    <property type="match status" value="1"/>
</dbReference>
<comment type="subcellular location">
    <subcellularLocation>
        <location evidence="2">Membrane</location>
    </subcellularLocation>
</comment>
<organism evidence="12 13">
    <name type="scientific">Paractinoplanes bogorensis</name>
    <dbReference type="NCBI Taxonomy" id="1610840"/>
    <lineage>
        <taxon>Bacteria</taxon>
        <taxon>Bacillati</taxon>
        <taxon>Actinomycetota</taxon>
        <taxon>Actinomycetes</taxon>
        <taxon>Micromonosporales</taxon>
        <taxon>Micromonosporaceae</taxon>
        <taxon>Paractinoplanes</taxon>
    </lineage>
</organism>
<keyword evidence="13" id="KW-1185">Reference proteome</keyword>
<keyword evidence="7" id="KW-0418">Kinase</keyword>
<evidence type="ECO:0000256" key="8">
    <source>
        <dbReference type="ARBA" id="ARBA00022989"/>
    </source>
</evidence>
<keyword evidence="8" id="KW-1133">Transmembrane helix</keyword>
<dbReference type="InterPro" id="IPR013587">
    <property type="entry name" value="Nitrate/nitrite_sensing"/>
</dbReference>
<feature type="domain" description="HAMP" evidence="11">
    <location>
        <begin position="334"/>
        <end position="403"/>
    </location>
</feature>
<dbReference type="EMBL" id="JAHKKG010000015">
    <property type="protein sequence ID" value="MBU2669558.1"/>
    <property type="molecule type" value="Genomic_DNA"/>
</dbReference>
<dbReference type="InterPro" id="IPR003660">
    <property type="entry name" value="HAMP_dom"/>
</dbReference>
<dbReference type="RefSeq" id="WP_215794324.1">
    <property type="nucleotide sequence ID" value="NZ_JAHKKG010000015.1"/>
</dbReference>
<dbReference type="EC" id="2.7.13.3" evidence="3"/>
<dbReference type="Pfam" id="PF08376">
    <property type="entry name" value="NIT"/>
    <property type="match status" value="1"/>
</dbReference>
<gene>
    <name evidence="12" type="ORF">KOI35_39215</name>
</gene>
<evidence type="ECO:0000313" key="13">
    <source>
        <dbReference type="Proteomes" id="UP001519654"/>
    </source>
</evidence>
<dbReference type="InterPro" id="IPR036890">
    <property type="entry name" value="HATPase_C_sf"/>
</dbReference>
<dbReference type="PANTHER" id="PTHR45436">
    <property type="entry name" value="SENSOR HISTIDINE KINASE YKOH"/>
    <property type="match status" value="1"/>
</dbReference>
<sequence length="961" mass="102374">MKKRYWSIRSKIIVLVAVPLTALLALWLFATALTAGPAFNLLSARTVLDNVGNPGIELVGQLQRERLFSVEYLAATGPPSQALLDQRSETDKSLANFRKLAEGDAARGATSDTLRGRIDGFLTQLASLTGNRGHIDRRAMDVIGAQNLFNNVIASGFQTFGATATFNDQQIDGELRALTTVGQGQEYLSRVDALVGGATAAGRFTPEIRGELIQDVGTARFLLQRGVEDMAANDRLAYNELSSGIAFDRMDSLLTQLVQQSRDGSATPVSSAEFRPAYVAVAQELRAFEVRATDALTDRARPVAERVLIRLGLAAIVGLAALAFSLYLSVRVGRSIVGRLRRLHGEAREMAAERLPTVVRRLQRGESVDVEVETPPLEYGRDEIGQLGHAFNDVQRTALQSAVEEASVRRGLNEVFLNIARRSQTLLHRQLALLDKMERRETDPQELEDLYRVDHLATRMRRHAEDLVILAGAAPGRGWRNPVPVIDVVRGAISEVEDYKRIDIRSVESASVLGRAVGDVIHLLAELLENAASFSPPQTRVQVTGQVLPHGYGVEIEDRGLGMTSEAIEEANRRLVEPPEFDPTDSARLGLFVVAQLANRHGIKVSLRPSAFGGVTAIVLVPADLIISATPAAALPAGGSTGERPLVGSGSDDPSRRSLAALQWQGGEELRQVTASGHPIIEGTALPGPESHQPVRGMVTGGHHRAPGGPSPSSVADGLNTDGLVQRRRVRRPVDLGSATADADLAAVNAELQARNAPRAVPRNSGPAMPTAPTVQAMPSAPAMPEPLAAPTGAPVPAAPGETTEDGLPRRRRQANLVPQLRRPAGEAPAEPEPQLRSPEQVRSIMSALQSGTTRGRLDADRYLTEVTPSNGSAAGGEGNDGGERHSGPKNASEDRSNGDDTGNGVGRSGASFADAATVSFPAIVNLALAEERQGGDDRDAGGSRADDSGGRDVIRPEKDA</sequence>
<keyword evidence="4" id="KW-0597">Phosphoprotein</keyword>
<keyword evidence="9" id="KW-0902">Two-component regulatory system</keyword>
<reference evidence="12 13" key="1">
    <citation type="submission" date="2021-06" db="EMBL/GenBank/DDBJ databases">
        <title>Actinoplanes lichenicola sp. nov., and Actinoplanes ovalisporus sp. nov., isolated from lichen in Thailand.</title>
        <authorList>
            <person name="Saeng-In P."/>
            <person name="Kanchanasin P."/>
            <person name="Yuki M."/>
            <person name="Kudo T."/>
            <person name="Ohkuma M."/>
            <person name="Phongsopitanun W."/>
            <person name="Tanasupawat S."/>
        </authorList>
    </citation>
    <scope>NUCLEOTIDE SEQUENCE [LARGE SCALE GENOMIC DNA]</scope>
    <source>
        <strain evidence="12 13">NBRC 110975</strain>
    </source>
</reference>
<protein>
    <recommendedName>
        <fullName evidence="3">histidine kinase</fullName>
        <ecNumber evidence="3">2.7.13.3</ecNumber>
    </recommendedName>
</protein>
<keyword evidence="5" id="KW-0808">Transferase</keyword>
<evidence type="ECO:0000256" key="10">
    <source>
        <dbReference type="SAM" id="MobiDB-lite"/>
    </source>
</evidence>
<feature type="region of interest" description="Disordered" evidence="10">
    <location>
        <begin position="634"/>
        <end position="656"/>
    </location>
</feature>
<feature type="compositionally biased region" description="Low complexity" evidence="10">
    <location>
        <begin position="787"/>
        <end position="800"/>
    </location>
</feature>
<dbReference type="PROSITE" id="PS50885">
    <property type="entry name" value="HAMP"/>
    <property type="match status" value="1"/>
</dbReference>
<dbReference type="Proteomes" id="UP001519654">
    <property type="component" value="Unassembled WGS sequence"/>
</dbReference>
<evidence type="ECO:0000259" key="11">
    <source>
        <dbReference type="PROSITE" id="PS50885"/>
    </source>
</evidence>
<dbReference type="SUPFAM" id="SSF55874">
    <property type="entry name" value="ATPase domain of HSP90 chaperone/DNA topoisomerase II/histidine kinase"/>
    <property type="match status" value="1"/>
</dbReference>
<dbReference type="CDD" id="cd06225">
    <property type="entry name" value="HAMP"/>
    <property type="match status" value="1"/>
</dbReference>
<feature type="region of interest" description="Disordered" evidence="10">
    <location>
        <begin position="756"/>
        <end position="917"/>
    </location>
</feature>
<dbReference type="Gene3D" id="3.30.565.10">
    <property type="entry name" value="Histidine kinase-like ATPase, C-terminal domain"/>
    <property type="match status" value="1"/>
</dbReference>
<evidence type="ECO:0000313" key="12">
    <source>
        <dbReference type="EMBL" id="MBU2669558.1"/>
    </source>
</evidence>
<keyword evidence="6" id="KW-0812">Transmembrane</keyword>
<evidence type="ECO:0000256" key="4">
    <source>
        <dbReference type="ARBA" id="ARBA00022553"/>
    </source>
</evidence>
<comment type="caution">
    <text evidence="12">The sequence shown here is derived from an EMBL/GenBank/DDBJ whole genome shotgun (WGS) entry which is preliminary data.</text>
</comment>
<keyword evidence="8" id="KW-0472">Membrane</keyword>
<evidence type="ECO:0000256" key="2">
    <source>
        <dbReference type="ARBA" id="ARBA00004370"/>
    </source>
</evidence>
<accession>A0ABS5Z3N8</accession>
<name>A0ABS5Z3N8_9ACTN</name>
<evidence type="ECO:0000256" key="9">
    <source>
        <dbReference type="ARBA" id="ARBA00023012"/>
    </source>
</evidence>
<dbReference type="InterPro" id="IPR003594">
    <property type="entry name" value="HATPase_dom"/>
</dbReference>
<evidence type="ECO:0000256" key="6">
    <source>
        <dbReference type="ARBA" id="ARBA00022692"/>
    </source>
</evidence>
<comment type="catalytic activity">
    <reaction evidence="1">
        <text>ATP + protein L-histidine = ADP + protein N-phospho-L-histidine.</text>
        <dbReference type="EC" id="2.7.13.3"/>
    </reaction>
</comment>
<dbReference type="Gene3D" id="6.10.340.10">
    <property type="match status" value="1"/>
</dbReference>
<dbReference type="PANTHER" id="PTHR45436:SF5">
    <property type="entry name" value="SENSOR HISTIDINE KINASE TRCS"/>
    <property type="match status" value="1"/>
</dbReference>
<dbReference type="SMART" id="SM00304">
    <property type="entry name" value="HAMP"/>
    <property type="match status" value="1"/>
</dbReference>
<evidence type="ECO:0000256" key="3">
    <source>
        <dbReference type="ARBA" id="ARBA00012438"/>
    </source>
</evidence>
<feature type="region of interest" description="Disordered" evidence="10">
    <location>
        <begin position="684"/>
        <end position="731"/>
    </location>
</feature>